<dbReference type="EMBL" id="VCGU01000007">
    <property type="protein sequence ID" value="TRY73903.1"/>
    <property type="molecule type" value="Genomic_DNA"/>
</dbReference>
<keyword evidence="2" id="KW-1185">Reference proteome</keyword>
<evidence type="ECO:0000313" key="2">
    <source>
        <dbReference type="Proteomes" id="UP000318571"/>
    </source>
</evidence>
<accession>A0A553P891</accession>
<sequence length="82" mass="9119">MTNDLGYNPAYPLGTVYGFRMPIQDCGIAVALSRRSNSGRIICGGNWFLTIYKRAIEFDLSPGYWGNQAKQALHGPQLPLRT</sequence>
<evidence type="ECO:0000313" key="1">
    <source>
        <dbReference type="EMBL" id="TRY73903.1"/>
    </source>
</evidence>
<dbReference type="Proteomes" id="UP000318571">
    <property type="component" value="Chromosome 3"/>
</dbReference>
<dbReference type="AlphaFoldDB" id="A0A553P891"/>
<comment type="caution">
    <text evidence="1">The sequence shown here is derived from an EMBL/GenBank/DDBJ whole genome shotgun (WGS) entry which is preliminary data.</text>
</comment>
<protein>
    <submittedName>
        <fullName evidence="1">Uncharacterized protein</fullName>
    </submittedName>
</protein>
<proteinExistence type="predicted"/>
<gene>
    <name evidence="1" type="ORF">TCAL_15728</name>
</gene>
<name>A0A553P891_TIGCA</name>
<reference evidence="1 2" key="1">
    <citation type="journal article" date="2018" name="Nat. Ecol. Evol.">
        <title>Genomic signatures of mitonuclear coevolution across populations of Tigriopus californicus.</title>
        <authorList>
            <person name="Barreto F.S."/>
            <person name="Watson E.T."/>
            <person name="Lima T.G."/>
            <person name="Willett C.S."/>
            <person name="Edmands S."/>
            <person name="Li W."/>
            <person name="Burton R.S."/>
        </authorList>
    </citation>
    <scope>NUCLEOTIDE SEQUENCE [LARGE SCALE GENOMIC DNA]</scope>
    <source>
        <strain evidence="1 2">San Diego</strain>
    </source>
</reference>
<organism evidence="1 2">
    <name type="scientific">Tigriopus californicus</name>
    <name type="common">Marine copepod</name>
    <dbReference type="NCBI Taxonomy" id="6832"/>
    <lineage>
        <taxon>Eukaryota</taxon>
        <taxon>Metazoa</taxon>
        <taxon>Ecdysozoa</taxon>
        <taxon>Arthropoda</taxon>
        <taxon>Crustacea</taxon>
        <taxon>Multicrustacea</taxon>
        <taxon>Hexanauplia</taxon>
        <taxon>Copepoda</taxon>
        <taxon>Harpacticoida</taxon>
        <taxon>Harpacticidae</taxon>
        <taxon>Tigriopus</taxon>
    </lineage>
</organism>